<dbReference type="EMBL" id="JBHTAB010000013">
    <property type="protein sequence ID" value="MFC7131254.1"/>
    <property type="molecule type" value="Genomic_DNA"/>
</dbReference>
<gene>
    <name evidence="1" type="ORF">ACFQI8_17965</name>
</gene>
<dbReference type="AlphaFoldDB" id="A0ABD5XNU2"/>
<proteinExistence type="predicted"/>
<accession>A0ABD5XNU2</accession>
<dbReference type="RefSeq" id="WP_390247229.1">
    <property type="nucleotide sequence ID" value="NZ_JBHTAB010000013.1"/>
</dbReference>
<dbReference type="Proteomes" id="UP001596460">
    <property type="component" value="Unassembled WGS sequence"/>
</dbReference>
<protein>
    <submittedName>
        <fullName evidence="1">Tyrosyl-DNA phosphodiesterase</fullName>
    </submittedName>
</protein>
<reference evidence="1 2" key="1">
    <citation type="journal article" date="2019" name="Int. J. Syst. Evol. Microbiol.">
        <title>The Global Catalogue of Microorganisms (GCM) 10K type strain sequencing project: providing services to taxonomists for standard genome sequencing and annotation.</title>
        <authorList>
            <consortium name="The Broad Institute Genomics Platform"/>
            <consortium name="The Broad Institute Genome Sequencing Center for Infectious Disease"/>
            <person name="Wu L."/>
            <person name="Ma J."/>
        </authorList>
    </citation>
    <scope>NUCLEOTIDE SEQUENCE [LARGE SCALE GENOMIC DNA]</scope>
    <source>
        <strain evidence="1 2">DSM 26526</strain>
    </source>
</reference>
<name>A0ABD5XNU2_9EURY</name>
<comment type="caution">
    <text evidence="1">The sequence shown here is derived from an EMBL/GenBank/DDBJ whole genome shotgun (WGS) entry which is preliminary data.</text>
</comment>
<organism evidence="1 2">
    <name type="scientific">Haloferax chudinovii</name>
    <dbReference type="NCBI Taxonomy" id="1109010"/>
    <lineage>
        <taxon>Archaea</taxon>
        <taxon>Methanobacteriati</taxon>
        <taxon>Methanobacteriota</taxon>
        <taxon>Stenosarchaea group</taxon>
        <taxon>Halobacteria</taxon>
        <taxon>Halobacteriales</taxon>
        <taxon>Haloferacaceae</taxon>
        <taxon>Haloferax</taxon>
    </lineage>
</organism>
<keyword evidence="2" id="KW-1185">Reference proteome</keyword>
<evidence type="ECO:0000313" key="2">
    <source>
        <dbReference type="Proteomes" id="UP001596460"/>
    </source>
</evidence>
<sequence length="102" mass="11524">MGEGLAVLASSLNTVRTMATRDIYETGFDEFKRRNRNLIAKFDDSLGVYSSVRKYARTLPSEARATQDGNHIQIKADETLQNWFPFNINQSKGLLSRIVQLG</sequence>
<evidence type="ECO:0000313" key="1">
    <source>
        <dbReference type="EMBL" id="MFC7131254.1"/>
    </source>
</evidence>